<dbReference type="EMBL" id="JAULSW010000007">
    <property type="protein sequence ID" value="KAK3375259.1"/>
    <property type="molecule type" value="Genomic_DNA"/>
</dbReference>
<reference evidence="3" key="2">
    <citation type="submission" date="2023-06" db="EMBL/GenBank/DDBJ databases">
        <authorList>
            <consortium name="Lawrence Berkeley National Laboratory"/>
            <person name="Haridas S."/>
            <person name="Hensen N."/>
            <person name="Bonometti L."/>
            <person name="Westerberg I."/>
            <person name="Brannstrom I.O."/>
            <person name="Guillou S."/>
            <person name="Cros-Aarteil S."/>
            <person name="Calhoun S."/>
            <person name="Kuo A."/>
            <person name="Mondo S."/>
            <person name="Pangilinan J."/>
            <person name="Riley R."/>
            <person name="LaButti K."/>
            <person name="Andreopoulos B."/>
            <person name="Lipzen A."/>
            <person name="Chen C."/>
            <person name="Yanf M."/>
            <person name="Daum C."/>
            <person name="Ng V."/>
            <person name="Clum A."/>
            <person name="Steindorff A."/>
            <person name="Ohm R."/>
            <person name="Martin F."/>
            <person name="Silar P."/>
            <person name="Natvig D."/>
            <person name="Lalanne C."/>
            <person name="Gautier V."/>
            <person name="Ament-velasquez S.L."/>
            <person name="Kruys A."/>
            <person name="Hutchinson M.I."/>
            <person name="Powell A.J."/>
            <person name="Barry K."/>
            <person name="Miller A.N."/>
            <person name="Grigoriev I.V."/>
            <person name="Debuchy R."/>
            <person name="Gladieux P."/>
            <person name="Thoren M.H."/>
            <person name="Johannesson H."/>
        </authorList>
    </citation>
    <scope>NUCLEOTIDE SEQUENCE</scope>
    <source>
        <strain evidence="3">CBS 232.78</strain>
    </source>
</reference>
<evidence type="ECO:0000256" key="2">
    <source>
        <dbReference type="SAM" id="SignalP"/>
    </source>
</evidence>
<evidence type="ECO:0000313" key="4">
    <source>
        <dbReference type="Proteomes" id="UP001285441"/>
    </source>
</evidence>
<reference evidence="3" key="1">
    <citation type="journal article" date="2023" name="Mol. Phylogenet. Evol.">
        <title>Genome-scale phylogeny and comparative genomics of the fungal order Sordariales.</title>
        <authorList>
            <person name="Hensen N."/>
            <person name="Bonometti L."/>
            <person name="Westerberg I."/>
            <person name="Brannstrom I.O."/>
            <person name="Guillou S."/>
            <person name="Cros-Aarteil S."/>
            <person name="Calhoun S."/>
            <person name="Haridas S."/>
            <person name="Kuo A."/>
            <person name="Mondo S."/>
            <person name="Pangilinan J."/>
            <person name="Riley R."/>
            <person name="LaButti K."/>
            <person name="Andreopoulos B."/>
            <person name="Lipzen A."/>
            <person name="Chen C."/>
            <person name="Yan M."/>
            <person name="Daum C."/>
            <person name="Ng V."/>
            <person name="Clum A."/>
            <person name="Steindorff A."/>
            <person name="Ohm R.A."/>
            <person name="Martin F."/>
            <person name="Silar P."/>
            <person name="Natvig D.O."/>
            <person name="Lalanne C."/>
            <person name="Gautier V."/>
            <person name="Ament-Velasquez S.L."/>
            <person name="Kruys A."/>
            <person name="Hutchinson M.I."/>
            <person name="Powell A.J."/>
            <person name="Barry K."/>
            <person name="Miller A.N."/>
            <person name="Grigoriev I.V."/>
            <person name="Debuchy R."/>
            <person name="Gladieux P."/>
            <person name="Hiltunen Thoren M."/>
            <person name="Johannesson H."/>
        </authorList>
    </citation>
    <scope>NUCLEOTIDE SEQUENCE</scope>
    <source>
        <strain evidence="3">CBS 232.78</strain>
    </source>
</reference>
<feature type="region of interest" description="Disordered" evidence="1">
    <location>
        <begin position="67"/>
        <end position="89"/>
    </location>
</feature>
<feature type="chain" id="PRO_5042161566" evidence="2">
    <location>
        <begin position="25"/>
        <end position="89"/>
    </location>
</feature>
<gene>
    <name evidence="3" type="ORF">B0H63DRAFT_482360</name>
</gene>
<protein>
    <submittedName>
        <fullName evidence="3">Uncharacterized protein</fullName>
    </submittedName>
</protein>
<keyword evidence="2" id="KW-0732">Signal</keyword>
<evidence type="ECO:0000313" key="3">
    <source>
        <dbReference type="EMBL" id="KAK3375259.1"/>
    </source>
</evidence>
<comment type="caution">
    <text evidence="3">The sequence shown here is derived from an EMBL/GenBank/DDBJ whole genome shotgun (WGS) entry which is preliminary data.</text>
</comment>
<dbReference type="Proteomes" id="UP001285441">
    <property type="component" value="Unassembled WGS sequence"/>
</dbReference>
<dbReference type="AlphaFoldDB" id="A0AAE0KEX6"/>
<feature type="signal peptide" evidence="2">
    <location>
        <begin position="1"/>
        <end position="24"/>
    </location>
</feature>
<keyword evidence="4" id="KW-1185">Reference proteome</keyword>
<evidence type="ECO:0000256" key="1">
    <source>
        <dbReference type="SAM" id="MobiDB-lite"/>
    </source>
</evidence>
<organism evidence="3 4">
    <name type="scientific">Podospora didyma</name>
    <dbReference type="NCBI Taxonomy" id="330526"/>
    <lineage>
        <taxon>Eukaryota</taxon>
        <taxon>Fungi</taxon>
        <taxon>Dikarya</taxon>
        <taxon>Ascomycota</taxon>
        <taxon>Pezizomycotina</taxon>
        <taxon>Sordariomycetes</taxon>
        <taxon>Sordariomycetidae</taxon>
        <taxon>Sordariales</taxon>
        <taxon>Podosporaceae</taxon>
        <taxon>Podospora</taxon>
    </lineage>
</organism>
<proteinExistence type="predicted"/>
<sequence>MARSPGPGWLRVVLALVLHCGTRPESSPIQLAGAVPVSVRVKTLTVKGEARAKVSLARRCAGWERRFDGGGRGTTVRPRHGPSVSLVNT</sequence>
<accession>A0AAE0KEX6</accession>
<name>A0AAE0KEX6_9PEZI</name>